<evidence type="ECO:0000313" key="1">
    <source>
        <dbReference type="EMBL" id="KPJ06305.1"/>
    </source>
</evidence>
<organism evidence="1 2">
    <name type="scientific">Papilio machaon</name>
    <name type="common">Old World swallowtail butterfly</name>
    <dbReference type="NCBI Taxonomy" id="76193"/>
    <lineage>
        <taxon>Eukaryota</taxon>
        <taxon>Metazoa</taxon>
        <taxon>Ecdysozoa</taxon>
        <taxon>Arthropoda</taxon>
        <taxon>Hexapoda</taxon>
        <taxon>Insecta</taxon>
        <taxon>Pterygota</taxon>
        <taxon>Neoptera</taxon>
        <taxon>Endopterygota</taxon>
        <taxon>Lepidoptera</taxon>
        <taxon>Glossata</taxon>
        <taxon>Ditrysia</taxon>
        <taxon>Papilionoidea</taxon>
        <taxon>Papilionidae</taxon>
        <taxon>Papilioninae</taxon>
        <taxon>Papilio</taxon>
    </lineage>
</organism>
<dbReference type="EMBL" id="KQ461196">
    <property type="protein sequence ID" value="KPJ06305.1"/>
    <property type="molecule type" value="Genomic_DNA"/>
</dbReference>
<dbReference type="AlphaFoldDB" id="A0A194QMW0"/>
<dbReference type="InParanoid" id="A0A194QMW0"/>
<evidence type="ECO:0000313" key="2">
    <source>
        <dbReference type="Proteomes" id="UP000053240"/>
    </source>
</evidence>
<gene>
    <name evidence="1" type="ORF">RR48_14044</name>
</gene>
<keyword evidence="2" id="KW-1185">Reference proteome</keyword>
<protein>
    <submittedName>
        <fullName evidence="1">Uncharacterized protein</fullName>
    </submittedName>
</protein>
<reference evidence="1 2" key="1">
    <citation type="journal article" date="2015" name="Nat. Commun.">
        <title>Outbred genome sequencing and CRISPR/Cas9 gene editing in butterflies.</title>
        <authorList>
            <person name="Li X."/>
            <person name="Fan D."/>
            <person name="Zhang W."/>
            <person name="Liu G."/>
            <person name="Zhang L."/>
            <person name="Zhao L."/>
            <person name="Fang X."/>
            <person name="Chen L."/>
            <person name="Dong Y."/>
            <person name="Chen Y."/>
            <person name="Ding Y."/>
            <person name="Zhao R."/>
            <person name="Feng M."/>
            <person name="Zhu Y."/>
            <person name="Feng Y."/>
            <person name="Jiang X."/>
            <person name="Zhu D."/>
            <person name="Xiang H."/>
            <person name="Feng X."/>
            <person name="Li S."/>
            <person name="Wang J."/>
            <person name="Zhang G."/>
            <person name="Kronforst M.R."/>
            <person name="Wang W."/>
        </authorList>
    </citation>
    <scope>NUCLEOTIDE SEQUENCE [LARGE SCALE GENOMIC DNA]</scope>
    <source>
        <strain evidence="1">Ya'a_city_454_Pm</strain>
        <tissue evidence="1">Whole body</tissue>
    </source>
</reference>
<dbReference type="Proteomes" id="UP000053240">
    <property type="component" value="Unassembled WGS sequence"/>
</dbReference>
<proteinExistence type="predicted"/>
<sequence>MLIPFAFRNSYDRAPPAVTESCTRTQNNSVLENHVYVKKTTVKTIEVGKAVTPLADWGLGCHRWLLLIRCHPLHDTLPDAAVLRQPGVRICPSGLTTAQIIT</sequence>
<accession>A0A194QMW0</accession>
<name>A0A194QMW0_PAPMA</name>